<dbReference type="AlphaFoldDB" id="A0A6P1MJ05"/>
<dbReference type="EMBL" id="CP047591">
    <property type="protein sequence ID" value="QHI71045.1"/>
    <property type="molecule type" value="Genomic_DNA"/>
</dbReference>
<sequence>MNEILKVVFSLSLSGTILMTILFGLKPLYKHKMGKTWQYYIWLIVVVRMLLPFTPETTLIGSMFQHLEYRIQNTAEVTQPEKDTQSDFREEGAATTMEIENTQSKGKTASPEEYGIRGDLLLENLWVIWLAVALALLLRKITMYQSFVRYVWAGSVEVCDIDILNLLAESQEKLKIKKPIELYTNSLISSTILVGFLRPFIVIPNTEMKREEMQYIIKHELTHFKRLDIFYKWLVQLTICLHWFNPFVFFMGKEVNKCCELSCDEAVISSLDAREKVIYGNTLLSSLKLSGKYKDIHASIALTESAEQIKERLDAIMYYKKKSKWMIAMTIALTAFLCFSSTVCGAYARDYGASKTLPENKSSSYLSAPQIKENVPFDIVINADNCNIIVLQSTGKDFKYEYDKSLYNVSSKQQDDIFTINAKSLSKVANDSEGYTQDKRIRIYVPDYVYENIKIVGNYAGISVLPIDANIDLVNKNGAAGVYLGKGFSKKLNYYSSEGAGSIRLEEGMTDYSLKAKISSSSFAPGDDMWTYNHTRSYNYTSGNGSAVISLDIKKSSFSFVSYSGDETDIMKRLYDIVF</sequence>
<proteinExistence type="predicted"/>
<evidence type="ECO:0000313" key="4">
    <source>
        <dbReference type="Proteomes" id="UP000463883"/>
    </source>
</evidence>
<evidence type="ECO:0000256" key="1">
    <source>
        <dbReference type="SAM" id="Phobius"/>
    </source>
</evidence>
<accession>A0A6P1MJ05</accession>
<dbReference type="RefSeq" id="WP_162360823.1">
    <property type="nucleotide sequence ID" value="NZ_CP047591.1"/>
</dbReference>
<feature type="domain" description="Peptidase M56" evidence="2">
    <location>
        <begin position="8"/>
        <end position="316"/>
    </location>
</feature>
<dbReference type="PANTHER" id="PTHR34978:SF3">
    <property type="entry name" value="SLR0241 PROTEIN"/>
    <property type="match status" value="1"/>
</dbReference>
<dbReference type="KEGG" id="amic:Ami3637_00385"/>
<dbReference type="Proteomes" id="UP000463883">
    <property type="component" value="Chromosome"/>
</dbReference>
<evidence type="ECO:0000313" key="3">
    <source>
        <dbReference type="EMBL" id="QHI71045.1"/>
    </source>
</evidence>
<reference evidence="3 4" key="1">
    <citation type="submission" date="2020-01" db="EMBL/GenBank/DDBJ databases">
        <title>Genomic analysis of Aminipila sp. CBA3637.</title>
        <authorList>
            <person name="Kim Y.B."/>
            <person name="Roh S.W."/>
        </authorList>
    </citation>
    <scope>NUCLEOTIDE SEQUENCE [LARGE SCALE GENOMIC DNA]</scope>
    <source>
        <strain evidence="3 4">CBA3637</strain>
    </source>
</reference>
<dbReference type="Pfam" id="PF05569">
    <property type="entry name" value="Peptidase_M56"/>
    <property type="match status" value="1"/>
</dbReference>
<dbReference type="InterPro" id="IPR008756">
    <property type="entry name" value="Peptidase_M56"/>
</dbReference>
<name>A0A6P1MJ05_9FIRM</name>
<dbReference type="PANTHER" id="PTHR34978">
    <property type="entry name" value="POSSIBLE SENSOR-TRANSDUCER PROTEIN BLAR"/>
    <property type="match status" value="1"/>
</dbReference>
<keyword evidence="1" id="KW-0472">Membrane</keyword>
<feature type="transmembrane region" description="Helical" evidence="1">
    <location>
        <begin position="182"/>
        <end position="203"/>
    </location>
</feature>
<feature type="transmembrane region" description="Helical" evidence="1">
    <location>
        <begin position="6"/>
        <end position="25"/>
    </location>
</feature>
<organism evidence="3 4">
    <name type="scientific">Aminipila terrae</name>
    <dbReference type="NCBI Taxonomy" id="2697030"/>
    <lineage>
        <taxon>Bacteria</taxon>
        <taxon>Bacillati</taxon>
        <taxon>Bacillota</taxon>
        <taxon>Clostridia</taxon>
        <taxon>Peptostreptococcales</taxon>
        <taxon>Anaerovoracaceae</taxon>
        <taxon>Aminipila</taxon>
    </lineage>
</organism>
<feature type="transmembrane region" description="Helical" evidence="1">
    <location>
        <begin position="325"/>
        <end position="348"/>
    </location>
</feature>
<evidence type="ECO:0000259" key="2">
    <source>
        <dbReference type="Pfam" id="PF05569"/>
    </source>
</evidence>
<feature type="transmembrane region" description="Helical" evidence="1">
    <location>
        <begin position="233"/>
        <end position="252"/>
    </location>
</feature>
<dbReference type="InterPro" id="IPR052173">
    <property type="entry name" value="Beta-lactam_resp_regulator"/>
</dbReference>
<keyword evidence="1" id="KW-0812">Transmembrane</keyword>
<keyword evidence="1" id="KW-1133">Transmembrane helix</keyword>
<keyword evidence="4" id="KW-1185">Reference proteome</keyword>
<protein>
    <submittedName>
        <fullName evidence="3">Peptidase, M56 family protein</fullName>
    </submittedName>
</protein>
<gene>
    <name evidence="3" type="ORF">Ami3637_00385</name>
</gene>
<dbReference type="CDD" id="cd07341">
    <property type="entry name" value="M56_BlaR1_MecR1_like"/>
    <property type="match status" value="1"/>
</dbReference>
<feature type="transmembrane region" description="Helical" evidence="1">
    <location>
        <begin position="37"/>
        <end position="54"/>
    </location>
</feature>